<evidence type="ECO:0000256" key="2">
    <source>
        <dbReference type="ARBA" id="ARBA00022649"/>
    </source>
</evidence>
<dbReference type="InterPro" id="IPR035093">
    <property type="entry name" value="RelE/ParE_toxin_dom_sf"/>
</dbReference>
<sequence length="98" mass="11307">MPDVIWLPEAIDDLERLRAFLMDKHPYAARQAAQVILKGANRLSDFPEIGPPMNDGSGRRELFEAFGRGGYVLRYRIDGDRVVIVRVWHAKEQRDEMP</sequence>
<evidence type="ECO:0000313" key="3">
    <source>
        <dbReference type="EMBL" id="MTW19878.1"/>
    </source>
</evidence>
<dbReference type="InterPro" id="IPR007712">
    <property type="entry name" value="RelE/ParE_toxin"/>
</dbReference>
<evidence type="ECO:0000313" key="4">
    <source>
        <dbReference type="Proteomes" id="UP000434044"/>
    </source>
</evidence>
<dbReference type="EMBL" id="WNKT01000002">
    <property type="protein sequence ID" value="MTW19878.1"/>
    <property type="molecule type" value="Genomic_DNA"/>
</dbReference>
<dbReference type="Pfam" id="PF05016">
    <property type="entry name" value="ParE_toxin"/>
    <property type="match status" value="1"/>
</dbReference>
<dbReference type="Proteomes" id="UP000434044">
    <property type="component" value="Unassembled WGS sequence"/>
</dbReference>
<comment type="similarity">
    <text evidence="1">Belongs to the RelE toxin family.</text>
</comment>
<dbReference type="InterPro" id="IPR051803">
    <property type="entry name" value="TA_system_RelE-like_toxin"/>
</dbReference>
<dbReference type="PANTHER" id="PTHR33755">
    <property type="entry name" value="TOXIN PARE1-RELATED"/>
    <property type="match status" value="1"/>
</dbReference>
<dbReference type="Gene3D" id="3.30.2310.20">
    <property type="entry name" value="RelE-like"/>
    <property type="match status" value="1"/>
</dbReference>
<evidence type="ECO:0000256" key="1">
    <source>
        <dbReference type="ARBA" id="ARBA00006226"/>
    </source>
</evidence>
<proteinExistence type="inferred from homology"/>
<protein>
    <submittedName>
        <fullName evidence="3">Type II toxin-antitoxin system RelE/ParE family toxin</fullName>
    </submittedName>
</protein>
<dbReference type="OrthoDB" id="573800at2"/>
<comment type="caution">
    <text evidence="3">The sequence shown here is derived from an EMBL/GenBank/DDBJ whole genome shotgun (WGS) entry which is preliminary data.</text>
</comment>
<accession>A0A6N8E971</accession>
<reference evidence="3 4" key="1">
    <citation type="submission" date="2019-11" db="EMBL/GenBank/DDBJ databases">
        <title>Whole-genome sequence of the anaerobic purple sulfur bacterium Allochromatium palmeri DSM 15591.</title>
        <authorList>
            <person name="Kyndt J.A."/>
            <person name="Meyer T.E."/>
        </authorList>
    </citation>
    <scope>NUCLEOTIDE SEQUENCE [LARGE SCALE GENOMIC DNA]</scope>
    <source>
        <strain evidence="3 4">DSM 15591</strain>
    </source>
</reference>
<dbReference type="PANTHER" id="PTHR33755:SF7">
    <property type="entry name" value="TOXIN MODULE OF TOXIN-ANTITOXIN SYSTEM RELE_STBE FAMILY"/>
    <property type="match status" value="1"/>
</dbReference>
<keyword evidence="4" id="KW-1185">Reference proteome</keyword>
<name>A0A6N8E971_9GAMM</name>
<keyword evidence="2" id="KW-1277">Toxin-antitoxin system</keyword>
<dbReference type="RefSeq" id="WP_155448454.1">
    <property type="nucleotide sequence ID" value="NZ_WNKT01000002.1"/>
</dbReference>
<organism evidence="3 4">
    <name type="scientific">Allochromatium palmeri</name>
    <dbReference type="NCBI Taxonomy" id="231048"/>
    <lineage>
        <taxon>Bacteria</taxon>
        <taxon>Pseudomonadati</taxon>
        <taxon>Pseudomonadota</taxon>
        <taxon>Gammaproteobacteria</taxon>
        <taxon>Chromatiales</taxon>
        <taxon>Chromatiaceae</taxon>
        <taxon>Allochromatium</taxon>
    </lineage>
</organism>
<dbReference type="AlphaFoldDB" id="A0A6N8E971"/>
<gene>
    <name evidence="3" type="ORF">GJ668_02085</name>
</gene>